<evidence type="ECO:0000256" key="1">
    <source>
        <dbReference type="SAM" id="MobiDB-lite"/>
    </source>
</evidence>
<name>A0ABQ6BQM8_9CAUL</name>
<feature type="compositionally biased region" description="Basic and acidic residues" evidence="1">
    <location>
        <begin position="34"/>
        <end position="54"/>
    </location>
</feature>
<reference evidence="3" key="1">
    <citation type="journal article" date="2019" name="Int. J. Syst. Evol. Microbiol.">
        <title>The Global Catalogue of Microorganisms (GCM) 10K type strain sequencing project: providing services to taxonomists for standard genome sequencing and annotation.</title>
        <authorList>
            <consortium name="The Broad Institute Genomics Platform"/>
            <consortium name="The Broad Institute Genome Sequencing Center for Infectious Disease"/>
            <person name="Wu L."/>
            <person name="Ma J."/>
        </authorList>
    </citation>
    <scope>NUCLEOTIDE SEQUENCE [LARGE SCALE GENOMIC DNA]</scope>
    <source>
        <strain evidence="3">NBRC 110107</strain>
    </source>
</reference>
<organism evidence="2 3">
    <name type="scientific">Brevundimonas denitrificans</name>
    <dbReference type="NCBI Taxonomy" id="1443434"/>
    <lineage>
        <taxon>Bacteria</taxon>
        <taxon>Pseudomonadati</taxon>
        <taxon>Pseudomonadota</taxon>
        <taxon>Alphaproteobacteria</taxon>
        <taxon>Caulobacterales</taxon>
        <taxon>Caulobacteraceae</taxon>
        <taxon>Brevundimonas</taxon>
    </lineage>
</organism>
<evidence type="ECO:0000313" key="2">
    <source>
        <dbReference type="EMBL" id="GLS02109.1"/>
    </source>
</evidence>
<sequence length="54" mass="5335">MTAAAPNATARAAAGMAAAAPVAGEGRAGRQKCKGGDGRKVNHSHGADSRMEPF</sequence>
<gene>
    <name evidence="2" type="ORF">GCM10007859_21300</name>
</gene>
<accession>A0ABQ6BQM8</accession>
<keyword evidence="3" id="KW-1185">Reference proteome</keyword>
<protein>
    <submittedName>
        <fullName evidence="2">Uncharacterized protein</fullName>
    </submittedName>
</protein>
<feature type="compositionally biased region" description="Low complexity" evidence="1">
    <location>
        <begin position="1"/>
        <end position="25"/>
    </location>
</feature>
<comment type="caution">
    <text evidence="2">The sequence shown here is derived from an EMBL/GenBank/DDBJ whole genome shotgun (WGS) entry which is preliminary data.</text>
</comment>
<dbReference type="EMBL" id="BSOY01000051">
    <property type="protein sequence ID" value="GLS02109.1"/>
    <property type="molecule type" value="Genomic_DNA"/>
</dbReference>
<proteinExistence type="predicted"/>
<feature type="region of interest" description="Disordered" evidence="1">
    <location>
        <begin position="1"/>
        <end position="54"/>
    </location>
</feature>
<dbReference type="Proteomes" id="UP001156921">
    <property type="component" value="Unassembled WGS sequence"/>
</dbReference>
<evidence type="ECO:0000313" key="3">
    <source>
        <dbReference type="Proteomes" id="UP001156921"/>
    </source>
</evidence>